<evidence type="ECO:0000256" key="2">
    <source>
        <dbReference type="ARBA" id="ARBA00013819"/>
    </source>
</evidence>
<dbReference type="GO" id="GO:0003743">
    <property type="term" value="F:translation initiation factor activity"/>
    <property type="evidence" value="ECO:0007669"/>
    <property type="project" value="UniProtKB-UniRule"/>
</dbReference>
<sequence>MATFVNQIGFRAQKTMGMLGGSPTYDELENFPTPDVTSRMFQYTQDGRLFAHVLPQCVRILHTETLLPLRELPIENAIEINFSPLGTFISTWERPIPVEDGSQNKNLRVWDLTTGEEVLALTQKGQEGWDLQYTSSESHAVRQVGQEVQVFSPGDWSRGVVDKLRIEGMKSVAVSPGPNPSIAVFIGEKKGAPASMRVYSLLTLASPPSSQKTFYKADRIVVKWNRLGTHVLFQTQTDVDKTNKSYYGESNLYMLTAAGTFDCRVTLDKEGPIHDFAWSPNSKEFFVIYGYMPAKATLFDQRVNPIHNFPMGPRNFVAFNPQGRLIAVAGFGNLSGSIDVYDRRSLNKVCLIEAPNTSWCEWSPDGRFLLTATLSPRLRVDNGIKIWHCTGALLHVFNLDDLYQTTWRPAKSDAIPELGQSLPPAPAPSASVVKTTAASPPPKAMGAYRPPGARGTATPDVYKREDEGGAAWVPSSGATTPTKQPHQPNGHTGVNGHGTRGRGHRYVPGAPTPPPVEEKEKTSRRKKANKKKDANGVETPPAVDGPVDGAAPAEVPVEVLSKLSIEPEPSRPEASPMEPMTPGGDGLDPGAKKIRSLNKKLKAIEELKEKARRGEKMEMTQLRKMEGEAEVRKELDSLMNPA</sequence>
<evidence type="ECO:0000256" key="6">
    <source>
        <dbReference type="ARBA" id="ARBA00022845"/>
    </source>
</evidence>
<keyword evidence="12" id="KW-1185">Reference proteome</keyword>
<dbReference type="InterPro" id="IPR015943">
    <property type="entry name" value="WD40/YVTN_repeat-like_dom_sf"/>
</dbReference>
<dbReference type="FunFam" id="2.130.10.10:FF:000599">
    <property type="entry name" value="Eukaryotic translation initiation factor 2A"/>
    <property type="match status" value="1"/>
</dbReference>
<gene>
    <name evidence="11" type="ORF">CALCODRAFT_276428</name>
</gene>
<dbReference type="OrthoDB" id="2194683at2759"/>
<dbReference type="InParanoid" id="A0A165G3J1"/>
<dbReference type="InterPro" id="IPR011387">
    <property type="entry name" value="TIF2A"/>
</dbReference>
<keyword evidence="5" id="KW-0677">Repeat</keyword>
<name>A0A165G3J1_9BASI</name>
<evidence type="ECO:0000256" key="7">
    <source>
        <dbReference type="ARBA" id="ARBA00022917"/>
    </source>
</evidence>
<dbReference type="STRING" id="1353952.A0A165G3J1"/>
<dbReference type="EMBL" id="KV423962">
    <property type="protein sequence ID" value="KZT57554.1"/>
    <property type="molecule type" value="Genomic_DNA"/>
</dbReference>
<keyword evidence="4" id="KW-0853">WD repeat</keyword>
<dbReference type="PIRSF" id="PIRSF017222">
    <property type="entry name" value="eIF2A"/>
    <property type="match status" value="1"/>
</dbReference>
<organism evidence="11 12">
    <name type="scientific">Calocera cornea HHB12733</name>
    <dbReference type="NCBI Taxonomy" id="1353952"/>
    <lineage>
        <taxon>Eukaryota</taxon>
        <taxon>Fungi</taxon>
        <taxon>Dikarya</taxon>
        <taxon>Basidiomycota</taxon>
        <taxon>Agaricomycotina</taxon>
        <taxon>Dacrymycetes</taxon>
        <taxon>Dacrymycetales</taxon>
        <taxon>Dacrymycetaceae</taxon>
        <taxon>Calocera</taxon>
    </lineage>
</organism>
<evidence type="ECO:0000256" key="9">
    <source>
        <dbReference type="SAM" id="MobiDB-lite"/>
    </source>
</evidence>
<dbReference type="PANTHER" id="PTHR13227">
    <property type="entry name" value="EUKARYOTIC TRANSLATION INITIATION FACTOR 2A"/>
    <property type="match status" value="1"/>
</dbReference>
<evidence type="ECO:0000256" key="3">
    <source>
        <dbReference type="ARBA" id="ARBA00022540"/>
    </source>
</evidence>
<feature type="region of interest" description="Disordered" evidence="9">
    <location>
        <begin position="417"/>
        <end position="551"/>
    </location>
</feature>
<dbReference type="FunCoup" id="A0A165G3J1">
    <property type="interactions" value="704"/>
</dbReference>
<protein>
    <recommendedName>
        <fullName evidence="2 8">Eukaryotic translation initiation factor 2A</fullName>
        <shortName evidence="8">eIF-2A</shortName>
    </recommendedName>
</protein>
<evidence type="ECO:0000313" key="11">
    <source>
        <dbReference type="EMBL" id="KZT57554.1"/>
    </source>
</evidence>
<feature type="compositionally biased region" description="Polar residues" evidence="9">
    <location>
        <begin position="476"/>
        <end position="492"/>
    </location>
</feature>
<keyword evidence="3 8" id="KW-0396">Initiation factor</keyword>
<feature type="domain" description="Translation initiation factor beta propellor-like" evidence="10">
    <location>
        <begin position="212"/>
        <end position="404"/>
    </location>
</feature>
<dbReference type="GO" id="GO:0043022">
    <property type="term" value="F:ribosome binding"/>
    <property type="evidence" value="ECO:0007669"/>
    <property type="project" value="UniProtKB-UniRule"/>
</dbReference>
<dbReference type="Proteomes" id="UP000076842">
    <property type="component" value="Unassembled WGS sequence"/>
</dbReference>
<evidence type="ECO:0000259" key="10">
    <source>
        <dbReference type="Pfam" id="PF08662"/>
    </source>
</evidence>
<evidence type="ECO:0000313" key="12">
    <source>
        <dbReference type="Proteomes" id="UP000076842"/>
    </source>
</evidence>
<feature type="compositionally biased region" description="Basic and acidic residues" evidence="9">
    <location>
        <begin position="619"/>
        <end position="636"/>
    </location>
</feature>
<dbReference type="GO" id="GO:0000049">
    <property type="term" value="F:tRNA binding"/>
    <property type="evidence" value="ECO:0007669"/>
    <property type="project" value="UniProtKB-UniRule"/>
</dbReference>
<accession>A0A165G3J1</accession>
<dbReference type="InterPro" id="IPR013979">
    <property type="entry name" value="TIF_beta_prop-like"/>
</dbReference>
<dbReference type="PANTHER" id="PTHR13227:SF0">
    <property type="entry name" value="EUKARYOTIC TRANSLATION INITIATION FACTOR 2A"/>
    <property type="match status" value="1"/>
</dbReference>
<dbReference type="SUPFAM" id="SSF82171">
    <property type="entry name" value="DPP6 N-terminal domain-like"/>
    <property type="match status" value="1"/>
</dbReference>
<dbReference type="GO" id="GO:0003729">
    <property type="term" value="F:mRNA binding"/>
    <property type="evidence" value="ECO:0007669"/>
    <property type="project" value="TreeGrafter"/>
</dbReference>
<comment type="function">
    <text evidence="8">Functions in the early steps of protein synthesis of a small number of specific mRNAs. Acts by directing the binding of methionyl-tRNAi to 40S ribosomal subunits. In contrast to the eIF-2 complex, it binds methionyl-tRNAi to 40S subunits in a codon-dependent manner, whereas the eIF-2 complex binds methionyl-tRNAi to 40S subunits in a GTP-dependent manner.</text>
</comment>
<keyword evidence="6 8" id="KW-0810">Translation regulation</keyword>
<dbReference type="GO" id="GO:0006417">
    <property type="term" value="P:regulation of translation"/>
    <property type="evidence" value="ECO:0007669"/>
    <property type="project" value="UniProtKB-KW"/>
</dbReference>
<comment type="similarity">
    <text evidence="1 8">Belongs to the WD repeat EIF2A family.</text>
</comment>
<proteinExistence type="inferred from homology"/>
<evidence type="ECO:0000256" key="5">
    <source>
        <dbReference type="ARBA" id="ARBA00022737"/>
    </source>
</evidence>
<feature type="region of interest" description="Disordered" evidence="9">
    <location>
        <begin position="619"/>
        <end position="642"/>
    </location>
</feature>
<keyword evidence="7 8" id="KW-0648">Protein biosynthesis</keyword>
<evidence type="ECO:0000256" key="8">
    <source>
        <dbReference type="PIRNR" id="PIRNR017222"/>
    </source>
</evidence>
<evidence type="ECO:0000256" key="4">
    <source>
        <dbReference type="ARBA" id="ARBA00022574"/>
    </source>
</evidence>
<dbReference type="GO" id="GO:0022627">
    <property type="term" value="C:cytosolic small ribosomal subunit"/>
    <property type="evidence" value="ECO:0007669"/>
    <property type="project" value="TreeGrafter"/>
</dbReference>
<dbReference type="Gene3D" id="2.130.10.10">
    <property type="entry name" value="YVTN repeat-like/Quinoprotein amine dehydrogenase"/>
    <property type="match status" value="1"/>
</dbReference>
<dbReference type="Pfam" id="PF08662">
    <property type="entry name" value="eIF2A"/>
    <property type="match status" value="1"/>
</dbReference>
<evidence type="ECO:0000256" key="1">
    <source>
        <dbReference type="ARBA" id="ARBA00009573"/>
    </source>
</evidence>
<dbReference type="AlphaFoldDB" id="A0A165G3J1"/>
<reference evidence="11 12" key="1">
    <citation type="journal article" date="2016" name="Mol. Biol. Evol.">
        <title>Comparative Genomics of Early-Diverging Mushroom-Forming Fungi Provides Insights into the Origins of Lignocellulose Decay Capabilities.</title>
        <authorList>
            <person name="Nagy L.G."/>
            <person name="Riley R."/>
            <person name="Tritt A."/>
            <person name="Adam C."/>
            <person name="Daum C."/>
            <person name="Floudas D."/>
            <person name="Sun H."/>
            <person name="Yadav J.S."/>
            <person name="Pangilinan J."/>
            <person name="Larsson K.H."/>
            <person name="Matsuura K."/>
            <person name="Barry K."/>
            <person name="Labutti K."/>
            <person name="Kuo R."/>
            <person name="Ohm R.A."/>
            <person name="Bhattacharya S.S."/>
            <person name="Shirouzu T."/>
            <person name="Yoshinaga Y."/>
            <person name="Martin F.M."/>
            <person name="Grigoriev I.V."/>
            <person name="Hibbett D.S."/>
        </authorList>
    </citation>
    <scope>NUCLEOTIDE SEQUENCE [LARGE SCALE GENOMIC DNA]</scope>
    <source>
        <strain evidence="11 12">HHB12733</strain>
    </source>
</reference>
<feature type="region of interest" description="Disordered" evidence="9">
    <location>
        <begin position="564"/>
        <end position="592"/>
    </location>
</feature>